<dbReference type="EMBL" id="AP024488">
    <property type="protein sequence ID" value="BCS94997.1"/>
    <property type="molecule type" value="Genomic_DNA"/>
</dbReference>
<dbReference type="RefSeq" id="WP_236891291.1">
    <property type="nucleotide sequence ID" value="NZ_AP024488.1"/>
</dbReference>
<keyword evidence="2" id="KW-1185">Reference proteome</keyword>
<evidence type="ECO:0000313" key="2">
    <source>
        <dbReference type="Proteomes" id="UP001320148"/>
    </source>
</evidence>
<proteinExistence type="predicted"/>
<organism evidence="1 2">
    <name type="scientific">Desulfoluna limicola</name>
    <dbReference type="NCBI Taxonomy" id="2810562"/>
    <lineage>
        <taxon>Bacteria</taxon>
        <taxon>Pseudomonadati</taxon>
        <taxon>Thermodesulfobacteriota</taxon>
        <taxon>Desulfobacteria</taxon>
        <taxon>Desulfobacterales</taxon>
        <taxon>Desulfolunaceae</taxon>
        <taxon>Desulfoluna</taxon>
    </lineage>
</organism>
<protein>
    <submittedName>
        <fullName evidence="1">Uncharacterized protein</fullName>
    </submittedName>
</protein>
<gene>
    <name evidence="1" type="ORF">DSLASN_06290</name>
</gene>
<name>A0ABN6F0J9_9BACT</name>
<accession>A0ABN6F0J9</accession>
<reference evidence="1 2" key="1">
    <citation type="submission" date="2021-02" db="EMBL/GenBank/DDBJ databases">
        <title>Complete genome of Desulfoluna sp. strain ASN36.</title>
        <authorList>
            <person name="Takahashi A."/>
            <person name="Kojima H."/>
            <person name="Fukui M."/>
        </authorList>
    </citation>
    <scope>NUCLEOTIDE SEQUENCE [LARGE SCALE GENOMIC DNA]</scope>
    <source>
        <strain evidence="1 2">ASN36</strain>
    </source>
</reference>
<evidence type="ECO:0000313" key="1">
    <source>
        <dbReference type="EMBL" id="BCS94997.1"/>
    </source>
</evidence>
<dbReference type="Proteomes" id="UP001320148">
    <property type="component" value="Chromosome"/>
</dbReference>
<sequence>MNHQAEMMQESLQLTPFMEQIQRNEISEKQTAIIYSILQHTSEICIHRQNGAIDNQVFIHKDGHFEAVFDKHNKPVKDGVNDASFNYFHPFNKPLYHFTFDISPWIMWGQSATDNTTAASRIIAYTCDLKAGIRLALKEKQYIERQWSSDGQVQALAVFLRAINAGKAEALFDLFKSGTEVKEEQLDSILAALKTGFERIYMAETPH</sequence>